<keyword evidence="6 9" id="KW-0812">Transmembrane</keyword>
<dbReference type="OrthoDB" id="7066670at2"/>
<organism evidence="10 11">
    <name type="scientific">Shewanella mangrovi</name>
    <dbReference type="NCBI Taxonomy" id="1515746"/>
    <lineage>
        <taxon>Bacteria</taxon>
        <taxon>Pseudomonadati</taxon>
        <taxon>Pseudomonadota</taxon>
        <taxon>Gammaproteobacteria</taxon>
        <taxon>Alteromonadales</taxon>
        <taxon>Shewanellaceae</taxon>
        <taxon>Shewanella</taxon>
    </lineage>
</organism>
<dbReference type="NCBIfam" id="NF002493">
    <property type="entry name" value="PRK01816.1"/>
    <property type="match status" value="1"/>
</dbReference>
<name>A0A094JIT9_9GAMM</name>
<comment type="caution">
    <text evidence="10">The sequence shown here is derived from an EMBL/GenBank/DDBJ whole genome shotgun (WGS) entry which is preliminary data.</text>
</comment>
<evidence type="ECO:0000313" key="11">
    <source>
        <dbReference type="Proteomes" id="UP000029264"/>
    </source>
</evidence>
<dbReference type="STRING" id="1515746.HR45_05455"/>
<evidence type="ECO:0000256" key="1">
    <source>
        <dbReference type="ARBA" id="ARBA00004429"/>
    </source>
</evidence>
<dbReference type="GO" id="GO:0005886">
    <property type="term" value="C:plasma membrane"/>
    <property type="evidence" value="ECO:0007669"/>
    <property type="project" value="UniProtKB-SubCell"/>
</dbReference>
<keyword evidence="5" id="KW-0997">Cell inner membrane</keyword>
<comment type="similarity">
    <text evidence="2">Belongs to the UPF0208 family.</text>
</comment>
<evidence type="ECO:0000256" key="9">
    <source>
        <dbReference type="SAM" id="Phobius"/>
    </source>
</evidence>
<keyword evidence="8 9" id="KW-0472">Membrane</keyword>
<feature type="transmembrane region" description="Helical" evidence="9">
    <location>
        <begin position="81"/>
        <end position="101"/>
    </location>
</feature>
<dbReference type="EMBL" id="JPEO01000003">
    <property type="protein sequence ID" value="KFZ37959.1"/>
    <property type="molecule type" value="Genomic_DNA"/>
</dbReference>
<sequence>MVKSNNSFCRFAHLSPDIVNTLRDGQRYMRTWPLVPQLGYFFPEYRVIKATQLAKNLLPLLALVAGGGQLFFLGWTFLPQALATTLFFISLPVQGVLWLGWRSRHPLPVSLLGWGNELNAKLAGLGISARPLGVNASYMDIAVLLKTAFERLDRQFWEEL</sequence>
<evidence type="ECO:0000256" key="7">
    <source>
        <dbReference type="ARBA" id="ARBA00022989"/>
    </source>
</evidence>
<accession>A0A094JIT9</accession>
<feature type="transmembrane region" description="Helical" evidence="9">
    <location>
        <begin position="56"/>
        <end position="75"/>
    </location>
</feature>
<keyword evidence="11" id="KW-1185">Reference proteome</keyword>
<evidence type="ECO:0000256" key="4">
    <source>
        <dbReference type="ARBA" id="ARBA00022475"/>
    </source>
</evidence>
<protein>
    <recommendedName>
        <fullName evidence="3">UPF0208 membrane protein YfbV</fullName>
    </recommendedName>
</protein>
<dbReference type="InterPro" id="IPR007334">
    <property type="entry name" value="UPF0208"/>
</dbReference>
<dbReference type="eggNOG" id="COG3092">
    <property type="taxonomic scope" value="Bacteria"/>
</dbReference>
<evidence type="ECO:0000256" key="3">
    <source>
        <dbReference type="ARBA" id="ARBA00018831"/>
    </source>
</evidence>
<evidence type="ECO:0000313" key="10">
    <source>
        <dbReference type="EMBL" id="KFZ37959.1"/>
    </source>
</evidence>
<dbReference type="Pfam" id="PF04217">
    <property type="entry name" value="DUF412"/>
    <property type="match status" value="1"/>
</dbReference>
<evidence type="ECO:0000256" key="2">
    <source>
        <dbReference type="ARBA" id="ARBA00009474"/>
    </source>
</evidence>
<reference evidence="10 11" key="1">
    <citation type="submission" date="2014-06" db="EMBL/GenBank/DDBJ databases">
        <title>Shewanella sp. YQH10.</title>
        <authorList>
            <person name="Liu Y."/>
            <person name="Zeng R."/>
        </authorList>
    </citation>
    <scope>NUCLEOTIDE SEQUENCE [LARGE SCALE GENOMIC DNA]</scope>
    <source>
        <strain evidence="10 11">YQH10</strain>
    </source>
</reference>
<dbReference type="Proteomes" id="UP000029264">
    <property type="component" value="Unassembled WGS sequence"/>
</dbReference>
<keyword evidence="7 9" id="KW-1133">Transmembrane helix</keyword>
<gene>
    <name evidence="10" type="ORF">HR45_05455</name>
</gene>
<dbReference type="AlphaFoldDB" id="A0A094JIT9"/>
<proteinExistence type="inferred from homology"/>
<evidence type="ECO:0000256" key="6">
    <source>
        <dbReference type="ARBA" id="ARBA00022692"/>
    </source>
</evidence>
<comment type="subcellular location">
    <subcellularLocation>
        <location evidence="1">Cell inner membrane</location>
        <topology evidence="1">Multi-pass membrane protein</topology>
    </subcellularLocation>
</comment>
<keyword evidence="4" id="KW-1003">Cell membrane</keyword>
<evidence type="ECO:0000256" key="5">
    <source>
        <dbReference type="ARBA" id="ARBA00022519"/>
    </source>
</evidence>
<evidence type="ECO:0000256" key="8">
    <source>
        <dbReference type="ARBA" id="ARBA00023136"/>
    </source>
</evidence>